<dbReference type="PANTHER" id="PTHR37813">
    <property type="entry name" value="FELS-2 PROPHAGE PROTEIN"/>
    <property type="match status" value="1"/>
</dbReference>
<dbReference type="Proteomes" id="UP000596387">
    <property type="component" value="Chromosome"/>
</dbReference>
<dbReference type="Pfam" id="PF10145">
    <property type="entry name" value="PhageMin_Tail"/>
    <property type="match status" value="1"/>
</dbReference>
<dbReference type="PANTHER" id="PTHR37813:SF1">
    <property type="entry name" value="FELS-2 PROPHAGE PROTEIN"/>
    <property type="match status" value="1"/>
</dbReference>
<dbReference type="EMBL" id="CP047166">
    <property type="protein sequence ID" value="QRF66432.1"/>
    <property type="molecule type" value="Genomic_DNA"/>
</dbReference>
<reference evidence="3 4" key="1">
    <citation type="submission" date="2019-12" db="EMBL/GenBank/DDBJ databases">
        <title>Complete Genome Sequence of a Quorum-Sensing Bacterium,Rhodobacteraceae bacterium C31, Isolated from a marine microalgae symbiotic bacteria.</title>
        <authorList>
            <person name="Zhang Y."/>
        </authorList>
    </citation>
    <scope>NUCLEOTIDE SEQUENCE [LARGE SCALE GENOMIC DNA]</scope>
    <source>
        <strain evidence="3 4">C31</strain>
    </source>
</reference>
<feature type="domain" description="Phage tail tape measure protein" evidence="2">
    <location>
        <begin position="110"/>
        <end position="312"/>
    </location>
</feature>
<dbReference type="InterPro" id="IPR010090">
    <property type="entry name" value="Phage_tape_meas"/>
</dbReference>
<protein>
    <submittedName>
        <fullName evidence="3">Phage tail tape measure protein</fullName>
    </submittedName>
</protein>
<evidence type="ECO:0000259" key="2">
    <source>
        <dbReference type="Pfam" id="PF10145"/>
    </source>
</evidence>
<accession>A0ABX7FAP1</accession>
<keyword evidence="1" id="KW-1188">Viral release from host cell</keyword>
<organism evidence="3 4">
    <name type="scientific">Ponticoccus alexandrii</name>
    <dbReference type="NCBI Taxonomy" id="1943633"/>
    <lineage>
        <taxon>Bacteria</taxon>
        <taxon>Pseudomonadati</taxon>
        <taxon>Pseudomonadota</taxon>
        <taxon>Alphaproteobacteria</taxon>
        <taxon>Rhodobacterales</taxon>
        <taxon>Roseobacteraceae</taxon>
        <taxon>Ponticoccus</taxon>
    </lineage>
</organism>
<evidence type="ECO:0000313" key="3">
    <source>
        <dbReference type="EMBL" id="QRF66432.1"/>
    </source>
</evidence>
<name>A0ABX7FAP1_9RHOB</name>
<sequence length="388" mass="41056">MNTGDLAGEQRRLAGALDGANGAFGRQVERLKRLEQMQGCLAAARERMDRSLATAANVSFVGNASMQTGRRIIQGLGGPVQQAIAFESAMSDVKKVVDFDSPEAFRQMSDDILKLSARIPMAAEGLAQIVAAGGQSGIAREELLTFAETAAKIGVAFDVSAAQSGEAMASVKTQLGLTVEETSALFDAMNHLSNNMASTAPKVLDFTTRVAADGEVKGFNATETIAFGSAMIAAGVGADVAATSFRNMGKALARGAASTPKQRAAFETLGLRAADIAKRMQEDAVGTTLDVMERINQLPAHLQSSTMSQIFGDEARAVTPLINRLDLLRESLGLVSDEQLYLGSAEREYAARAETMANNIQLMQNQMARLGVSIGEVVLPPLNDLLER</sequence>
<keyword evidence="4" id="KW-1185">Reference proteome</keyword>
<evidence type="ECO:0000313" key="4">
    <source>
        <dbReference type="Proteomes" id="UP000596387"/>
    </source>
</evidence>
<proteinExistence type="predicted"/>
<dbReference type="RefSeq" id="WP_156145544.1">
    <property type="nucleotide sequence ID" value="NZ_CP047166.1"/>
</dbReference>
<evidence type="ECO:0000256" key="1">
    <source>
        <dbReference type="ARBA" id="ARBA00022612"/>
    </source>
</evidence>
<gene>
    <name evidence="3" type="ORF">GQA70_08975</name>
</gene>
<dbReference type="NCBIfam" id="TIGR01760">
    <property type="entry name" value="tape_meas_TP901"/>
    <property type="match status" value="1"/>
</dbReference>